<keyword evidence="1" id="KW-0812">Transmembrane</keyword>
<dbReference type="HOGENOM" id="CLU_043850_1_0_1"/>
<reference evidence="4 5" key="1">
    <citation type="journal article" date="2014" name="PLoS Genet.">
        <title>Analysis of the Phlebiopsis gigantea genome, transcriptome and secretome provides insight into its pioneer colonization strategies of wood.</title>
        <authorList>
            <person name="Hori C."/>
            <person name="Ishida T."/>
            <person name="Igarashi K."/>
            <person name="Samejima M."/>
            <person name="Suzuki H."/>
            <person name="Master E."/>
            <person name="Ferreira P."/>
            <person name="Ruiz-Duenas F.J."/>
            <person name="Held B."/>
            <person name="Canessa P."/>
            <person name="Larrondo L.F."/>
            <person name="Schmoll M."/>
            <person name="Druzhinina I.S."/>
            <person name="Kubicek C.P."/>
            <person name="Gaskell J.A."/>
            <person name="Kersten P."/>
            <person name="St John F."/>
            <person name="Glasner J."/>
            <person name="Sabat G."/>
            <person name="Splinter BonDurant S."/>
            <person name="Syed K."/>
            <person name="Yadav J."/>
            <person name="Mgbeahuruike A.C."/>
            <person name="Kovalchuk A."/>
            <person name="Asiegbu F.O."/>
            <person name="Lackner G."/>
            <person name="Hoffmeister D."/>
            <person name="Rencoret J."/>
            <person name="Gutierrez A."/>
            <person name="Sun H."/>
            <person name="Lindquist E."/>
            <person name="Barry K."/>
            <person name="Riley R."/>
            <person name="Grigoriev I.V."/>
            <person name="Henrissat B."/>
            <person name="Kues U."/>
            <person name="Berka R.M."/>
            <person name="Martinez A.T."/>
            <person name="Covert S.F."/>
            <person name="Blanchette R.A."/>
            <person name="Cullen D."/>
        </authorList>
    </citation>
    <scope>NUCLEOTIDE SEQUENCE [LARGE SCALE GENOMIC DNA]</scope>
    <source>
        <strain evidence="4 5">11061_1 CR5-6</strain>
    </source>
</reference>
<keyword evidence="1" id="KW-0862">Zinc</keyword>
<dbReference type="GO" id="GO:1903373">
    <property type="term" value="P:positive regulation of endoplasmic reticulum tubular network organization"/>
    <property type="evidence" value="ECO:0007669"/>
    <property type="project" value="UniProtKB-UniRule"/>
</dbReference>
<dbReference type="Proteomes" id="UP000053257">
    <property type="component" value="Unassembled WGS sequence"/>
</dbReference>
<dbReference type="PANTHER" id="PTHR22166">
    <property type="entry name" value="ENDOPLASMIC RETICULUM JUNCTION FORMATION PROTEIN LUNAPARK"/>
    <property type="match status" value="1"/>
</dbReference>
<feature type="region of interest" description="Disordered" evidence="2">
    <location>
        <begin position="277"/>
        <end position="339"/>
    </location>
</feature>
<dbReference type="PANTHER" id="PTHR22166:SF12">
    <property type="entry name" value="ENDOPLASMIC RETICULUM JUNCTION FORMATION PROTEIN LUNAPARK"/>
    <property type="match status" value="1"/>
</dbReference>
<feature type="domain" description="Lunapark zinc ribbon" evidence="3">
    <location>
        <begin position="217"/>
        <end position="272"/>
    </location>
</feature>
<keyword evidence="5" id="KW-1185">Reference proteome</keyword>
<feature type="region of interest" description="Disordered" evidence="2">
    <location>
        <begin position="149"/>
        <end position="180"/>
    </location>
</feature>
<protein>
    <recommendedName>
        <fullName evidence="1">Endoplasmic reticulum junction formation protein lunapark</fullName>
    </recommendedName>
</protein>
<keyword evidence="1" id="KW-0472">Membrane</keyword>
<evidence type="ECO:0000313" key="5">
    <source>
        <dbReference type="Proteomes" id="UP000053257"/>
    </source>
</evidence>
<comment type="similarity">
    <text evidence="1">Belongs to the lunapark family.</text>
</comment>
<feature type="transmembrane region" description="Helical" evidence="1">
    <location>
        <begin position="45"/>
        <end position="64"/>
    </location>
</feature>
<comment type="function">
    <text evidence="1">Plays a role in determining ER morphology.</text>
</comment>
<evidence type="ECO:0000256" key="2">
    <source>
        <dbReference type="SAM" id="MobiDB-lite"/>
    </source>
</evidence>
<feature type="transmembrane region" description="Helical" evidence="1">
    <location>
        <begin position="84"/>
        <end position="103"/>
    </location>
</feature>
<name>A0A0C3S962_PHLG1</name>
<dbReference type="EMBL" id="KN840530">
    <property type="protein sequence ID" value="KIP05915.1"/>
    <property type="molecule type" value="Genomic_DNA"/>
</dbReference>
<keyword evidence="1" id="KW-0479">Metal-binding</keyword>
<proteinExistence type="inferred from homology"/>
<dbReference type="STRING" id="745531.A0A0C3S962"/>
<dbReference type="GO" id="GO:0071788">
    <property type="term" value="P:endoplasmic reticulum tubular network maintenance"/>
    <property type="evidence" value="ECO:0007669"/>
    <property type="project" value="UniProtKB-UniRule"/>
</dbReference>
<evidence type="ECO:0000256" key="1">
    <source>
        <dbReference type="RuleBase" id="RU367073"/>
    </source>
</evidence>
<dbReference type="GO" id="GO:0008270">
    <property type="term" value="F:zinc ion binding"/>
    <property type="evidence" value="ECO:0007669"/>
    <property type="project" value="UniProtKB-KW"/>
</dbReference>
<dbReference type="InterPro" id="IPR040115">
    <property type="entry name" value="Lnp"/>
</dbReference>
<comment type="subcellular location">
    <subcellularLocation>
        <location evidence="1">Endoplasmic reticulum membrane</location>
        <topology evidence="1">Multi-pass membrane protein</topology>
    </subcellularLocation>
</comment>
<evidence type="ECO:0000313" key="4">
    <source>
        <dbReference type="EMBL" id="KIP05915.1"/>
    </source>
</evidence>
<dbReference type="OrthoDB" id="1725934at2759"/>
<comment type="domain">
    <text evidence="1">The C4-type zinc finger motif is necessary both for its ER three-way tubular junction localization and formation.</text>
</comment>
<keyword evidence="1" id="KW-1133">Transmembrane helix</keyword>
<organism evidence="4 5">
    <name type="scientific">Phlebiopsis gigantea (strain 11061_1 CR5-6)</name>
    <name type="common">White-rot fungus</name>
    <name type="synonym">Peniophora gigantea</name>
    <dbReference type="NCBI Taxonomy" id="745531"/>
    <lineage>
        <taxon>Eukaryota</taxon>
        <taxon>Fungi</taxon>
        <taxon>Dikarya</taxon>
        <taxon>Basidiomycota</taxon>
        <taxon>Agaricomycotina</taxon>
        <taxon>Agaricomycetes</taxon>
        <taxon>Polyporales</taxon>
        <taxon>Phanerochaetaceae</taxon>
        <taxon>Phlebiopsis</taxon>
    </lineage>
</organism>
<dbReference type="GO" id="GO:0098826">
    <property type="term" value="C:endoplasmic reticulum tubular network membrane"/>
    <property type="evidence" value="ECO:0007669"/>
    <property type="project" value="UniProtKB-UniRule"/>
</dbReference>
<dbReference type="InterPro" id="IPR019273">
    <property type="entry name" value="Lunapark_Znf"/>
</dbReference>
<dbReference type="Pfam" id="PF10058">
    <property type="entry name" value="Zn_ribbon_10"/>
    <property type="match status" value="1"/>
</dbReference>
<gene>
    <name evidence="4" type="ORF">PHLGIDRAFT_19566</name>
</gene>
<sequence length="339" mass="38561">MVLFGNWFRKGQPEDYEQVLALLALDIQKRQEQLSEIRLRERRTTLLFSVYALVVWVAYLSLWYTDLVPTLSGHARYSKYEMAVEAAPVFIGPIVILFIRRIAQIWYKRKEHREEKHLVTLRKQQREKVEEIKKKTNYDSTRNLIERYDEGTESPLRRRGPGASTPVTPQKIPTPQPPRIVSPQARQAQALAQIPPALQQQLNISPPRPLPPPQKRWYDKLADVILGDDDTITASSSRYALICQRCFAHNGLVKESVWEETQYACPKCGYFNPSPKALRHGRKGGRASISPSSPSGRPLAPPLGRSVEDEGTPNVAQSAKDRRQGEKVEEAMDVDVVSS</sequence>
<feature type="compositionally biased region" description="Basic and acidic residues" evidence="2">
    <location>
        <begin position="319"/>
        <end position="330"/>
    </location>
</feature>
<evidence type="ECO:0000259" key="3">
    <source>
        <dbReference type="Pfam" id="PF10058"/>
    </source>
</evidence>
<dbReference type="AlphaFoldDB" id="A0A0C3S962"/>
<accession>A0A0C3S962</accession>
<keyword evidence="1" id="KW-0256">Endoplasmic reticulum</keyword>
<keyword evidence="1" id="KW-0863">Zinc-finger</keyword>